<evidence type="ECO:0000256" key="1">
    <source>
        <dbReference type="ARBA" id="ARBA00022729"/>
    </source>
</evidence>
<name>A0AAE3LF85_9EURY</name>
<proteinExistence type="predicted"/>
<keyword evidence="3" id="KW-0325">Glycoprotein</keyword>
<dbReference type="EMBL" id="JAOPKD010000008">
    <property type="protein sequence ID" value="MCU4727307.1"/>
    <property type="molecule type" value="Genomic_DNA"/>
</dbReference>
<gene>
    <name evidence="6" type="ORF">OB914_10040</name>
    <name evidence="5" type="ORF">OB916_13775</name>
</gene>
<keyword evidence="7" id="KW-1185">Reference proteome</keyword>
<dbReference type="InterPro" id="IPR013517">
    <property type="entry name" value="FG-GAP"/>
</dbReference>
<dbReference type="InterPro" id="IPR028994">
    <property type="entry name" value="Integrin_alpha_N"/>
</dbReference>
<evidence type="ECO:0000313" key="6">
    <source>
        <dbReference type="EMBL" id="MCU4727307.1"/>
    </source>
</evidence>
<dbReference type="PANTHER" id="PTHR36220:SF1">
    <property type="entry name" value="GAMMA TUBULIN COMPLEX COMPONENT C-TERMINAL DOMAIN-CONTAINING PROTEIN"/>
    <property type="match status" value="1"/>
</dbReference>
<dbReference type="SUPFAM" id="SSF50965">
    <property type="entry name" value="Galactose oxidase, central domain"/>
    <property type="match status" value="1"/>
</dbReference>
<dbReference type="Gene3D" id="2.130.10.130">
    <property type="entry name" value="Integrin alpha, N-terminal"/>
    <property type="match status" value="3"/>
</dbReference>
<comment type="caution">
    <text evidence="6">The sequence shown here is derived from an EMBL/GenBank/DDBJ whole genome shotgun (WGS) entry which is preliminary data.</text>
</comment>
<feature type="compositionally biased region" description="Low complexity" evidence="4">
    <location>
        <begin position="46"/>
        <end position="56"/>
    </location>
</feature>
<evidence type="ECO:0000313" key="7">
    <source>
        <dbReference type="Proteomes" id="UP001208186"/>
    </source>
</evidence>
<dbReference type="Pfam" id="PF14312">
    <property type="entry name" value="FG-GAP_2"/>
    <property type="match status" value="4"/>
</dbReference>
<dbReference type="InterPro" id="IPR013519">
    <property type="entry name" value="Int_alpha_beta-p"/>
</dbReference>
<dbReference type="Proteomes" id="UP001208186">
    <property type="component" value="Unassembled WGS sequence"/>
</dbReference>
<evidence type="ECO:0000256" key="4">
    <source>
        <dbReference type="SAM" id="MobiDB-lite"/>
    </source>
</evidence>
<dbReference type="AlphaFoldDB" id="A0AAE3LF85"/>
<dbReference type="InterPro" id="IPR011043">
    <property type="entry name" value="Gal_Oxase/kelch_b-propeller"/>
</dbReference>
<evidence type="ECO:0000256" key="3">
    <source>
        <dbReference type="ARBA" id="ARBA00023180"/>
    </source>
</evidence>
<sequence>MIASGGTSGDRGDDSSLLAVARRDLLHTMGAATIFSGRSAAAKSEAVTASSESSSENGAHVGGAVDLDGDTALVSTRVVAGPTTTESGTVAVYRAAGSGWKRTATLTPETTGGGFGDSVTVDGSTVVVGSGYHEHAAGGAAGSATVFTRTAGTWDRTRTLTPTATAGLVQFGAAVAVDDGTAVVGAPQARHPEGGRTGSVDLFTLSNGTWNRETTLVPVTERERFGHSVALDSDVAIVGARADRSTVEDSGVVCVFRRSGHRWRRTARLAPERTGRDDRFGEAIAIDGSTVVVGAPSETNANGSNAGAAYVFTRAGGRWRRRKYLAPDGSSDERFGTSVAVSDETVVIGAEFGGRAEHTDQQPGGTIYVLDRRRSGAVPTALDRRGQTTPTHLATAVATADGSVLVNADGRTHSTQTSDYMDVFEP</sequence>
<feature type="region of interest" description="Disordered" evidence="4">
    <location>
        <begin position="46"/>
        <end position="66"/>
    </location>
</feature>
<reference evidence="6" key="1">
    <citation type="submission" date="2023-02" db="EMBL/GenBank/DDBJ databases">
        <title>Enrichment on poylsaccharides allowed isolation of novel metabolic and taxonomic groups of Haloarchaea.</title>
        <authorList>
            <person name="Sorokin D.Y."/>
            <person name="Elcheninov A.G."/>
            <person name="Khizhniak T.V."/>
            <person name="Kolganova T.V."/>
            <person name="Kublanov I.V."/>
        </authorList>
    </citation>
    <scope>NUCLEOTIDE SEQUENCE</scope>
    <source>
        <strain evidence="5 7">HArc-curdl5-1</strain>
        <strain evidence="6">HArc-curdl7</strain>
    </source>
</reference>
<organism evidence="6 8">
    <name type="scientific">Halapricum hydrolyticum</name>
    <dbReference type="NCBI Taxonomy" id="2979991"/>
    <lineage>
        <taxon>Archaea</taxon>
        <taxon>Methanobacteriati</taxon>
        <taxon>Methanobacteriota</taxon>
        <taxon>Stenosarchaea group</taxon>
        <taxon>Halobacteria</taxon>
        <taxon>Halobacteriales</taxon>
        <taxon>Haloarculaceae</taxon>
        <taxon>Halapricum</taxon>
    </lineage>
</organism>
<dbReference type="Proteomes" id="UP001209746">
    <property type="component" value="Unassembled WGS sequence"/>
</dbReference>
<dbReference type="PANTHER" id="PTHR36220">
    <property type="entry name" value="UNNAMED PRODUCT"/>
    <property type="match status" value="1"/>
</dbReference>
<accession>A0AAE3LF85</accession>
<dbReference type="RefSeq" id="WP_315909867.1">
    <property type="nucleotide sequence ID" value="NZ_JAOPKC010000021.1"/>
</dbReference>
<dbReference type="PROSITE" id="PS51470">
    <property type="entry name" value="FG_GAP"/>
    <property type="match status" value="1"/>
</dbReference>
<evidence type="ECO:0000256" key="2">
    <source>
        <dbReference type="ARBA" id="ARBA00022737"/>
    </source>
</evidence>
<protein>
    <submittedName>
        <fullName evidence="6">FG-GAP repeat protein</fullName>
    </submittedName>
</protein>
<keyword evidence="1" id="KW-0732">Signal</keyword>
<keyword evidence="2" id="KW-0677">Repeat</keyword>
<evidence type="ECO:0000313" key="8">
    <source>
        <dbReference type="Proteomes" id="UP001209746"/>
    </source>
</evidence>
<dbReference type="EMBL" id="JAOPKC010000021">
    <property type="protein sequence ID" value="MCU4719117.1"/>
    <property type="molecule type" value="Genomic_DNA"/>
</dbReference>
<evidence type="ECO:0000313" key="5">
    <source>
        <dbReference type="EMBL" id="MCU4719117.1"/>
    </source>
</evidence>